<sequence length="416" mass="45131">MVNPDKSQPLGRTIELPIRAPDLDHVTLRLVRTVIDGCPAAFVTARPEMPPSAPAWLSDWAAASGRAMTLEDAQIGAVFEAIERASLISEGPDDPRPKNRSNLPLREDNNYWHLSGQQLSRLKSYDEREGIATAGPPGEVAWMPAFDLLTDKERLVPCTAVFSNEDVRLGWPALISSSTGAAAHTDVESAIRTAVLERVERDAVAIWWYNRLPAPRLAKPEMMAALPPALAAWLAERRRITWALVTATDLPVPAFVALSSAPDGTQPALGTAAHLDPRIALRSAVLEMLQCEIGLTHMRELQATADAPPRPALLVWSDATNALATPYIAGEGAARLPPAIDFETLLGAFAEHGIDIAVADLTRPEFAIPVVKAVSRTLRDWQPRFASGRLYDVPVSLGRLAAPRREADLNPVPFVI</sequence>
<evidence type="ECO:0000313" key="3">
    <source>
        <dbReference type="EMBL" id="RAI01056.1"/>
    </source>
</evidence>
<dbReference type="EMBL" id="QHHQ01000003">
    <property type="protein sequence ID" value="RAI01056.1"/>
    <property type="molecule type" value="Genomic_DNA"/>
</dbReference>
<dbReference type="OrthoDB" id="2379922at2"/>
<organism evidence="3 4">
    <name type="scientific">Acuticoccus sediminis</name>
    <dbReference type="NCBI Taxonomy" id="2184697"/>
    <lineage>
        <taxon>Bacteria</taxon>
        <taxon>Pseudomonadati</taxon>
        <taxon>Pseudomonadota</taxon>
        <taxon>Alphaproteobacteria</taxon>
        <taxon>Hyphomicrobiales</taxon>
        <taxon>Amorphaceae</taxon>
        <taxon>Acuticoccus</taxon>
    </lineage>
</organism>
<dbReference type="Pfam" id="PF02624">
    <property type="entry name" value="YcaO"/>
    <property type="match status" value="1"/>
</dbReference>
<protein>
    <recommendedName>
        <fullName evidence="2">YcaO domain-containing protein</fullName>
    </recommendedName>
</protein>
<name>A0A8B2NMZ1_9HYPH</name>
<evidence type="ECO:0000256" key="1">
    <source>
        <dbReference type="SAM" id="MobiDB-lite"/>
    </source>
</evidence>
<dbReference type="Proteomes" id="UP000249590">
    <property type="component" value="Unassembled WGS sequence"/>
</dbReference>
<dbReference type="PROSITE" id="PS51664">
    <property type="entry name" value="YCAO"/>
    <property type="match status" value="1"/>
</dbReference>
<dbReference type="AlphaFoldDB" id="A0A8B2NMZ1"/>
<dbReference type="PANTHER" id="PTHR37809:SF1">
    <property type="entry name" value="RIBOSOMAL PROTEIN S12 METHYLTHIOTRANSFERASE ACCESSORY FACTOR YCAO"/>
    <property type="match status" value="1"/>
</dbReference>
<dbReference type="PANTHER" id="PTHR37809">
    <property type="entry name" value="RIBOSOMAL PROTEIN S12 METHYLTHIOTRANSFERASE ACCESSORY FACTOR YCAO"/>
    <property type="match status" value="1"/>
</dbReference>
<accession>A0A8B2NMZ1</accession>
<dbReference type="Gene3D" id="3.30.40.250">
    <property type="match status" value="1"/>
</dbReference>
<dbReference type="Gene3D" id="3.30.160.660">
    <property type="match status" value="1"/>
</dbReference>
<feature type="region of interest" description="Disordered" evidence="1">
    <location>
        <begin position="88"/>
        <end position="107"/>
    </location>
</feature>
<proteinExistence type="predicted"/>
<evidence type="ECO:0000259" key="2">
    <source>
        <dbReference type="PROSITE" id="PS51664"/>
    </source>
</evidence>
<comment type="caution">
    <text evidence="3">The sequence shown here is derived from an EMBL/GenBank/DDBJ whole genome shotgun (WGS) entry which is preliminary data.</text>
</comment>
<reference evidence="3 4" key="1">
    <citation type="submission" date="2018-05" db="EMBL/GenBank/DDBJ databases">
        <title>Acuticoccus sediminis sp. nov., isolated from deep-sea sediment of Indian Ocean.</title>
        <authorList>
            <person name="Liu X."/>
            <person name="Lai Q."/>
            <person name="Du Y."/>
            <person name="Sun F."/>
            <person name="Zhang X."/>
            <person name="Wang S."/>
            <person name="Shao Z."/>
        </authorList>
    </citation>
    <scope>NUCLEOTIDE SEQUENCE [LARGE SCALE GENOMIC DNA]</scope>
    <source>
        <strain evidence="3 4">PTG4-2</strain>
    </source>
</reference>
<feature type="domain" description="YcaO" evidence="2">
    <location>
        <begin position="65"/>
        <end position="416"/>
    </location>
</feature>
<gene>
    <name evidence="3" type="ORF">DLJ53_17725</name>
</gene>
<evidence type="ECO:0000313" key="4">
    <source>
        <dbReference type="Proteomes" id="UP000249590"/>
    </source>
</evidence>
<keyword evidence="4" id="KW-1185">Reference proteome</keyword>
<dbReference type="InterPro" id="IPR003776">
    <property type="entry name" value="YcaO-like_dom"/>
</dbReference>
<dbReference type="Gene3D" id="3.30.1330.230">
    <property type="match status" value="1"/>
</dbReference>